<feature type="transmembrane region" description="Helical" evidence="1">
    <location>
        <begin position="7"/>
        <end position="28"/>
    </location>
</feature>
<keyword evidence="3" id="KW-1185">Reference proteome</keyword>
<feature type="transmembrane region" description="Helical" evidence="1">
    <location>
        <begin position="40"/>
        <end position="58"/>
    </location>
</feature>
<gene>
    <name evidence="2" type="ORF">CLV97_11516</name>
</gene>
<reference evidence="2 3" key="1">
    <citation type="submission" date="2018-03" db="EMBL/GenBank/DDBJ databases">
        <title>Genomic Encyclopedia of Archaeal and Bacterial Type Strains, Phase II (KMG-II): from individual species to whole genera.</title>
        <authorList>
            <person name="Goeker M."/>
        </authorList>
    </citation>
    <scope>NUCLEOTIDE SEQUENCE [LARGE SCALE GENOMIC DNA]</scope>
    <source>
        <strain evidence="2 3">DSM 44946</strain>
    </source>
</reference>
<accession>A0A2T0LDS9</accession>
<protein>
    <submittedName>
        <fullName evidence="2">Uncharacterized protein</fullName>
    </submittedName>
</protein>
<dbReference type="AlphaFoldDB" id="A0A2T0LDS9"/>
<keyword evidence="1" id="KW-0812">Transmembrane</keyword>
<evidence type="ECO:0000256" key="1">
    <source>
        <dbReference type="SAM" id="Phobius"/>
    </source>
</evidence>
<dbReference type="RefSeq" id="WP_106345423.1">
    <property type="nucleotide sequence ID" value="NZ_PVNE01000015.1"/>
</dbReference>
<organism evidence="2 3">
    <name type="scientific">Planifilum fimeticola</name>
    <dbReference type="NCBI Taxonomy" id="201975"/>
    <lineage>
        <taxon>Bacteria</taxon>
        <taxon>Bacillati</taxon>
        <taxon>Bacillota</taxon>
        <taxon>Bacilli</taxon>
        <taxon>Bacillales</taxon>
        <taxon>Thermoactinomycetaceae</taxon>
        <taxon>Planifilum</taxon>
    </lineage>
</organism>
<evidence type="ECO:0000313" key="2">
    <source>
        <dbReference type="EMBL" id="PRX40219.1"/>
    </source>
</evidence>
<proteinExistence type="predicted"/>
<keyword evidence="1" id="KW-0472">Membrane</keyword>
<dbReference type="Proteomes" id="UP000237797">
    <property type="component" value="Unassembled WGS sequence"/>
</dbReference>
<comment type="caution">
    <text evidence="2">The sequence shown here is derived from an EMBL/GenBank/DDBJ whole genome shotgun (WGS) entry which is preliminary data.</text>
</comment>
<name>A0A2T0LDS9_9BACL</name>
<keyword evidence="1" id="KW-1133">Transmembrane helix</keyword>
<sequence>MRARRRWVAFLYYAGLIAVTLFIPIAIIAGARARGFDIHYGWFAGILAFLILLAYLIYPSILGRRDE</sequence>
<evidence type="ECO:0000313" key="3">
    <source>
        <dbReference type="Proteomes" id="UP000237797"/>
    </source>
</evidence>
<dbReference type="EMBL" id="PVNE01000015">
    <property type="protein sequence ID" value="PRX40219.1"/>
    <property type="molecule type" value="Genomic_DNA"/>
</dbReference>